<dbReference type="AlphaFoldDB" id="A0A8K0SJD4"/>
<dbReference type="OrthoDB" id="4996232at2759"/>
<sequence length="116" mass="13051">MPGSNLDDGARRAADISAAFLSQPGYSDDSMFFIIRYFAKAEEDLSQADLRGFREALAAMSKAAKDKALSPEERAQRVRDSKAELLERIAYVPELVRDLDQMLACLRMAKERFESK</sequence>
<protein>
    <submittedName>
        <fullName evidence="1">Uncharacterized protein</fullName>
    </submittedName>
</protein>
<reference evidence="1" key="1">
    <citation type="journal article" date="2021" name="Nat. Commun.">
        <title>Genetic determinants of endophytism in the Arabidopsis root mycobiome.</title>
        <authorList>
            <person name="Mesny F."/>
            <person name="Miyauchi S."/>
            <person name="Thiergart T."/>
            <person name="Pickel B."/>
            <person name="Atanasova L."/>
            <person name="Karlsson M."/>
            <person name="Huettel B."/>
            <person name="Barry K.W."/>
            <person name="Haridas S."/>
            <person name="Chen C."/>
            <person name="Bauer D."/>
            <person name="Andreopoulos W."/>
            <person name="Pangilinan J."/>
            <person name="LaButti K."/>
            <person name="Riley R."/>
            <person name="Lipzen A."/>
            <person name="Clum A."/>
            <person name="Drula E."/>
            <person name="Henrissat B."/>
            <person name="Kohler A."/>
            <person name="Grigoriev I.V."/>
            <person name="Martin F.M."/>
            <person name="Hacquard S."/>
        </authorList>
    </citation>
    <scope>NUCLEOTIDE SEQUENCE</scope>
    <source>
        <strain evidence="1">MPI-CAGE-CH-0235</strain>
    </source>
</reference>
<comment type="caution">
    <text evidence="1">The sequence shown here is derived from an EMBL/GenBank/DDBJ whole genome shotgun (WGS) entry which is preliminary data.</text>
</comment>
<accession>A0A8K0SJD4</accession>
<dbReference type="EMBL" id="JAGPNK010000013">
    <property type="protein sequence ID" value="KAH7309667.1"/>
    <property type="molecule type" value="Genomic_DNA"/>
</dbReference>
<keyword evidence="2" id="KW-1185">Reference proteome</keyword>
<evidence type="ECO:0000313" key="2">
    <source>
        <dbReference type="Proteomes" id="UP000813444"/>
    </source>
</evidence>
<proteinExistence type="predicted"/>
<gene>
    <name evidence="1" type="ORF">B0I35DRAFT_440434</name>
</gene>
<name>A0A8K0SJD4_9HYPO</name>
<evidence type="ECO:0000313" key="1">
    <source>
        <dbReference type="EMBL" id="KAH7309667.1"/>
    </source>
</evidence>
<dbReference type="Proteomes" id="UP000813444">
    <property type="component" value="Unassembled WGS sequence"/>
</dbReference>
<organism evidence="1 2">
    <name type="scientific">Stachybotrys elegans</name>
    <dbReference type="NCBI Taxonomy" id="80388"/>
    <lineage>
        <taxon>Eukaryota</taxon>
        <taxon>Fungi</taxon>
        <taxon>Dikarya</taxon>
        <taxon>Ascomycota</taxon>
        <taxon>Pezizomycotina</taxon>
        <taxon>Sordariomycetes</taxon>
        <taxon>Hypocreomycetidae</taxon>
        <taxon>Hypocreales</taxon>
        <taxon>Stachybotryaceae</taxon>
        <taxon>Stachybotrys</taxon>
    </lineage>
</organism>